<evidence type="ECO:0000256" key="3">
    <source>
        <dbReference type="ARBA" id="ARBA00034460"/>
    </source>
</evidence>
<evidence type="ECO:0000256" key="1">
    <source>
        <dbReference type="ARBA" id="ARBA00009651"/>
    </source>
</evidence>
<keyword evidence="2" id="KW-0528">Neurotoxin</keyword>
<keyword evidence="5" id="KW-1185">Reference proteome</keyword>
<accession>A0A9F5J927</accession>
<dbReference type="SMART" id="SM00589">
    <property type="entry name" value="PRY"/>
    <property type="match status" value="1"/>
</dbReference>
<dbReference type="Gene3D" id="2.60.120.920">
    <property type="match status" value="1"/>
</dbReference>
<evidence type="ECO:0000256" key="2">
    <source>
        <dbReference type="ARBA" id="ARBA00022699"/>
    </source>
</evidence>
<protein>
    <submittedName>
        <fullName evidence="6">Butyrophilin subfamily 3 member A3-like</fullName>
    </submittedName>
</protein>
<dbReference type="Pfam" id="PF13765">
    <property type="entry name" value="PRY"/>
    <property type="match status" value="1"/>
</dbReference>
<dbReference type="FunFam" id="2.60.120.920:FF:000004">
    <property type="entry name" value="Butyrophilin subfamily 1 member A1"/>
    <property type="match status" value="1"/>
</dbReference>
<dbReference type="InterPro" id="IPR003879">
    <property type="entry name" value="Butyrophylin_SPRY"/>
</dbReference>
<organism evidence="5 6">
    <name type="scientific">Python bivittatus</name>
    <name type="common">Burmese python</name>
    <name type="synonym">Python molurus bivittatus</name>
    <dbReference type="NCBI Taxonomy" id="176946"/>
    <lineage>
        <taxon>Eukaryota</taxon>
        <taxon>Metazoa</taxon>
        <taxon>Chordata</taxon>
        <taxon>Craniata</taxon>
        <taxon>Vertebrata</taxon>
        <taxon>Euteleostomi</taxon>
        <taxon>Lepidosauria</taxon>
        <taxon>Squamata</taxon>
        <taxon>Bifurcata</taxon>
        <taxon>Unidentata</taxon>
        <taxon>Episquamata</taxon>
        <taxon>Toxicofera</taxon>
        <taxon>Serpentes</taxon>
        <taxon>Henophidia</taxon>
        <taxon>Pythonidae</taxon>
        <taxon>Python</taxon>
    </lineage>
</organism>
<dbReference type="InterPro" id="IPR001870">
    <property type="entry name" value="B30.2/SPRY"/>
</dbReference>
<dbReference type="PROSITE" id="PS50188">
    <property type="entry name" value="B302_SPRY"/>
    <property type="match status" value="1"/>
</dbReference>
<dbReference type="RefSeq" id="XP_025032786.1">
    <property type="nucleotide sequence ID" value="XM_025177018.1"/>
</dbReference>
<dbReference type="PANTHER" id="PTHR24103">
    <property type="entry name" value="E3 UBIQUITIN-PROTEIN LIGASE TRIM"/>
    <property type="match status" value="1"/>
</dbReference>
<dbReference type="InterPro" id="IPR003877">
    <property type="entry name" value="SPRY_dom"/>
</dbReference>
<dbReference type="OMA" id="ESIWAVD"/>
<dbReference type="KEGG" id="pbi:112542970"/>
<dbReference type="OrthoDB" id="9049620at2759"/>
<comment type="function">
    <text evidence="3">Neurotoxin that produces dose-dependent hypolocomotion and hyperalgesia in mice. May directly act on the central nervous system, as it is 6500-fold more potent when administered intracerebroventricularly than intraperitoneal.</text>
</comment>
<dbReference type="SUPFAM" id="SSF49899">
    <property type="entry name" value="Concanavalin A-like lectins/glucanases"/>
    <property type="match status" value="1"/>
</dbReference>
<name>A0A9F5J927_PYTBI</name>
<gene>
    <name evidence="6" type="primary">LOC112542970</name>
</gene>
<sequence>MEANETEGQNCWEGVKQQEELEEALGLTYWESRLKADLQLKLFFFFLLFLLTANVILDPDTAHPCLTISKDHKSIEVREDLGDPSLPKNPERFENCQYVLGCQGFSTGRYFWEVNVGDKEVWAVGVVRKSVERKYWTDISPDAGIWEIQKVEGRYTASFSNKSLDLPQNARRIRVSLNCEGGQVTFFNAETAALLYRLSEALFAGETLLPSFYLGDNASLTLSP</sequence>
<dbReference type="InterPro" id="IPR043136">
    <property type="entry name" value="B30.2/SPRY_sf"/>
</dbReference>
<keyword evidence="2" id="KW-0800">Toxin</keyword>
<feature type="domain" description="B30.2/SPRY" evidence="4">
    <location>
        <begin position="35"/>
        <end position="224"/>
    </location>
</feature>
<reference evidence="6" key="1">
    <citation type="submission" date="2025-08" db="UniProtKB">
        <authorList>
            <consortium name="RefSeq"/>
        </authorList>
    </citation>
    <scope>IDENTIFICATION</scope>
    <source>
        <tissue evidence="6">Liver</tissue>
    </source>
</reference>
<dbReference type="AlphaFoldDB" id="A0A9F5J927"/>
<dbReference type="SMART" id="SM00449">
    <property type="entry name" value="SPRY"/>
    <property type="match status" value="1"/>
</dbReference>
<dbReference type="GeneID" id="112542970"/>
<dbReference type="InterPro" id="IPR006574">
    <property type="entry name" value="PRY"/>
</dbReference>
<dbReference type="Pfam" id="PF00622">
    <property type="entry name" value="SPRY"/>
    <property type="match status" value="1"/>
</dbReference>
<comment type="similarity">
    <text evidence="1">Belongs to the ohanin/vespryn family.</text>
</comment>
<dbReference type="InterPro" id="IPR050143">
    <property type="entry name" value="TRIM/RBCC"/>
</dbReference>
<evidence type="ECO:0000313" key="6">
    <source>
        <dbReference type="RefSeq" id="XP_025032786.1"/>
    </source>
</evidence>
<evidence type="ECO:0000313" key="5">
    <source>
        <dbReference type="Proteomes" id="UP000695026"/>
    </source>
</evidence>
<dbReference type="Proteomes" id="UP000695026">
    <property type="component" value="Unplaced"/>
</dbReference>
<evidence type="ECO:0000259" key="4">
    <source>
        <dbReference type="PROSITE" id="PS50188"/>
    </source>
</evidence>
<proteinExistence type="inferred from homology"/>
<dbReference type="PRINTS" id="PR01407">
    <property type="entry name" value="BUTYPHLNCDUF"/>
</dbReference>
<dbReference type="InterPro" id="IPR013320">
    <property type="entry name" value="ConA-like_dom_sf"/>
</dbReference>